<dbReference type="Proteomes" id="UP000299102">
    <property type="component" value="Unassembled WGS sequence"/>
</dbReference>
<name>A0A4C1S909_EUMVA</name>
<evidence type="ECO:0000313" key="5">
    <source>
        <dbReference type="Proteomes" id="UP000299102"/>
    </source>
</evidence>
<gene>
    <name evidence="4" type="primary">ZMYM1</name>
    <name evidence="4" type="ORF">EVAR_100273_1</name>
</gene>
<reference evidence="4 5" key="1">
    <citation type="journal article" date="2019" name="Commun. Biol.">
        <title>The bagworm genome reveals a unique fibroin gene that provides high tensile strength.</title>
        <authorList>
            <person name="Kono N."/>
            <person name="Nakamura H."/>
            <person name="Ohtoshi R."/>
            <person name="Tomita M."/>
            <person name="Numata K."/>
            <person name="Arakawa K."/>
        </authorList>
    </citation>
    <scope>NUCLEOTIDE SEQUENCE [LARGE SCALE GENOMIC DNA]</scope>
</reference>
<dbReference type="SUPFAM" id="SSF53098">
    <property type="entry name" value="Ribonuclease H-like"/>
    <property type="match status" value="1"/>
</dbReference>
<dbReference type="Pfam" id="PF14291">
    <property type="entry name" value="DUF4371"/>
    <property type="match status" value="1"/>
</dbReference>
<keyword evidence="1" id="KW-0175">Coiled coil</keyword>
<feature type="coiled-coil region" evidence="1">
    <location>
        <begin position="470"/>
        <end position="497"/>
    </location>
</feature>
<dbReference type="InterPro" id="IPR025398">
    <property type="entry name" value="DUF4371"/>
</dbReference>
<dbReference type="InterPro" id="IPR012337">
    <property type="entry name" value="RNaseH-like_sf"/>
</dbReference>
<dbReference type="EMBL" id="BGZK01003202">
    <property type="protein sequence ID" value="GBO98671.1"/>
    <property type="molecule type" value="Genomic_DNA"/>
</dbReference>
<dbReference type="OrthoDB" id="10063284at2759"/>
<dbReference type="STRING" id="151549.A0A4C1S909"/>
<proteinExistence type="predicted"/>
<protein>
    <submittedName>
        <fullName evidence="4">Zinc finger MYM-type protein 1</fullName>
    </submittedName>
</protein>
<dbReference type="PANTHER" id="PTHR45749">
    <property type="match status" value="1"/>
</dbReference>
<evidence type="ECO:0000259" key="3">
    <source>
        <dbReference type="Pfam" id="PF14291"/>
    </source>
</evidence>
<evidence type="ECO:0000256" key="2">
    <source>
        <dbReference type="SAM" id="MobiDB-lite"/>
    </source>
</evidence>
<organism evidence="4 5">
    <name type="scientific">Eumeta variegata</name>
    <name type="common">Bagworm moth</name>
    <name type="synonym">Eumeta japonica</name>
    <dbReference type="NCBI Taxonomy" id="151549"/>
    <lineage>
        <taxon>Eukaryota</taxon>
        <taxon>Metazoa</taxon>
        <taxon>Ecdysozoa</taxon>
        <taxon>Arthropoda</taxon>
        <taxon>Hexapoda</taxon>
        <taxon>Insecta</taxon>
        <taxon>Pterygota</taxon>
        <taxon>Neoptera</taxon>
        <taxon>Endopterygota</taxon>
        <taxon>Lepidoptera</taxon>
        <taxon>Glossata</taxon>
        <taxon>Ditrysia</taxon>
        <taxon>Tineoidea</taxon>
        <taxon>Psychidae</taxon>
        <taxon>Oiketicinae</taxon>
        <taxon>Eumeta</taxon>
    </lineage>
</organism>
<sequence>MSGRKYKSGAEKRKLQLDREKEKINVQNWDFFKSKHKTRMKSLKIHQQATREGSNLKRIYLKGSKSQHQETKTNDENLQSLDYQQVQQPSDQTENDIGVPRQSGNTETERNLQNINFEFEKYVDGLVARIANGKIFEYKGLAFRGSEEVFGSPHNGNFMGAMELLAEFDPFIREHIEQRELRPKAIISYLSKTVYEEIIEIMGQQLLKQIITQIKNDDTKYYSTVMDSTPDLSHNDQLAIVLRYCFRGKVYERCVAFIKISSHTALHLFNILQDFIETNGLLLSNCRGQSYDNAANMAGHYNGVQALLKQKNNTADYVPCAAHSLNLVGVESVNVATEIVNFFGVVQQIYVFFSASTHRWELLNREIKLKFTLKSLSQTRWSCHYDAVKALKNSYDEIMKILKSFSESEVEKVDFRKEARNLYMKMAKLETAILIIFWEEVLERFHLVNKKIQSPGLDICEGNKLIMSLKDFVNNLRHQSDQKLKEYEEKAKKLSASVGIDYNDINKRRITPKFQIGLQMIHLYAMVTELAIWIPQSLRVFETLDVGCSLEAKIYIRAPQPRGDNSTYSKRGWICAL</sequence>
<comment type="caution">
    <text evidence="4">The sequence shown here is derived from an EMBL/GenBank/DDBJ whole genome shotgun (WGS) entry which is preliminary data.</text>
</comment>
<evidence type="ECO:0000256" key="1">
    <source>
        <dbReference type="SAM" id="Coils"/>
    </source>
</evidence>
<feature type="domain" description="DUF4371" evidence="3">
    <location>
        <begin position="126"/>
        <end position="303"/>
    </location>
</feature>
<dbReference type="PANTHER" id="PTHR45749:SF23">
    <property type="entry name" value="ZINC FINGER MYM-TYPE PROTEIN 1-LIKE"/>
    <property type="match status" value="1"/>
</dbReference>
<feature type="region of interest" description="Disordered" evidence="2">
    <location>
        <begin position="85"/>
        <end position="107"/>
    </location>
</feature>
<accession>A0A4C1S909</accession>
<keyword evidence="5" id="KW-1185">Reference proteome</keyword>
<dbReference type="AlphaFoldDB" id="A0A4C1S909"/>
<evidence type="ECO:0000313" key="4">
    <source>
        <dbReference type="EMBL" id="GBO98671.1"/>
    </source>
</evidence>